<dbReference type="PANTHER" id="PTHR43655:SF8">
    <property type="entry name" value="PARAPLEGIN"/>
    <property type="match status" value="1"/>
</dbReference>
<dbReference type="NCBIfam" id="TIGR01241">
    <property type="entry name" value="FtsH_fam"/>
    <property type="match status" value="1"/>
</dbReference>
<dbReference type="InterPro" id="IPR005936">
    <property type="entry name" value="FtsH"/>
</dbReference>
<dbReference type="InterPro" id="IPR050928">
    <property type="entry name" value="ATP-dep_Zn_Metalloprotease"/>
</dbReference>
<dbReference type="Pfam" id="PF00004">
    <property type="entry name" value="AAA"/>
    <property type="match status" value="1"/>
</dbReference>
<keyword evidence="6" id="KW-0547">Nucleotide-binding</keyword>
<dbReference type="Gene3D" id="3.40.50.300">
    <property type="entry name" value="P-loop containing nucleotide triphosphate hydrolases"/>
    <property type="match status" value="1"/>
</dbReference>
<keyword evidence="8" id="KW-0862">Zinc</keyword>
<feature type="transmembrane region" description="Helical" evidence="12">
    <location>
        <begin position="259"/>
        <end position="276"/>
    </location>
</feature>
<dbReference type="InterPro" id="IPR041569">
    <property type="entry name" value="AAA_lid_3"/>
</dbReference>
<comment type="similarity">
    <text evidence="2">In the C-terminal section; belongs to the peptidase M41 family.</text>
</comment>
<dbReference type="GeneID" id="106817552"/>
<dbReference type="Pfam" id="PF17862">
    <property type="entry name" value="AAA_lid_3"/>
    <property type="match status" value="1"/>
</dbReference>
<evidence type="ECO:0000256" key="12">
    <source>
        <dbReference type="SAM" id="Phobius"/>
    </source>
</evidence>
<dbReference type="SMART" id="SM00382">
    <property type="entry name" value="AAA"/>
    <property type="match status" value="1"/>
</dbReference>
<keyword evidence="12" id="KW-0812">Transmembrane</keyword>
<dbReference type="CDD" id="cd19501">
    <property type="entry name" value="RecA-like_FtsH"/>
    <property type="match status" value="1"/>
</dbReference>
<comment type="similarity">
    <text evidence="3">In the N-terminal section; belongs to the AAA ATPase family.</text>
</comment>
<feature type="region of interest" description="Disordered" evidence="11">
    <location>
        <begin position="112"/>
        <end position="132"/>
    </location>
</feature>
<dbReference type="InterPro" id="IPR037219">
    <property type="entry name" value="Peptidase_M41-like"/>
</dbReference>
<evidence type="ECO:0000256" key="11">
    <source>
        <dbReference type="SAM" id="MobiDB-lite"/>
    </source>
</evidence>
<keyword evidence="4" id="KW-0645">Protease</keyword>
<keyword evidence="14" id="KW-1185">Reference proteome</keyword>
<evidence type="ECO:0000256" key="10">
    <source>
        <dbReference type="ARBA" id="ARBA00023049"/>
    </source>
</evidence>
<dbReference type="Gene3D" id="1.10.8.60">
    <property type="match status" value="1"/>
</dbReference>
<evidence type="ECO:0000256" key="7">
    <source>
        <dbReference type="ARBA" id="ARBA00022801"/>
    </source>
</evidence>
<keyword evidence="12" id="KW-1133">Transmembrane helix</keyword>
<feature type="region of interest" description="Disordered" evidence="11">
    <location>
        <begin position="769"/>
        <end position="791"/>
    </location>
</feature>
<evidence type="ECO:0000256" key="8">
    <source>
        <dbReference type="ARBA" id="ARBA00022833"/>
    </source>
</evidence>
<dbReference type="PANTHER" id="PTHR43655">
    <property type="entry name" value="ATP-DEPENDENT PROTEASE"/>
    <property type="match status" value="1"/>
</dbReference>
<accession>A0ABM1EZU5</accession>
<evidence type="ECO:0000256" key="4">
    <source>
        <dbReference type="ARBA" id="ARBA00022670"/>
    </source>
</evidence>
<evidence type="ECO:0000259" key="13">
    <source>
        <dbReference type="SMART" id="SM00382"/>
    </source>
</evidence>
<dbReference type="SUPFAM" id="SSF52540">
    <property type="entry name" value="P-loop containing nucleoside triphosphate hydrolases"/>
    <property type="match status" value="1"/>
</dbReference>
<keyword evidence="5" id="KW-0479">Metal-binding</keyword>
<keyword evidence="10" id="KW-0482">Metalloprotease</keyword>
<dbReference type="InterPro" id="IPR027417">
    <property type="entry name" value="P-loop_NTPase"/>
</dbReference>
<name>A0ABM1EZU5_PRICU</name>
<evidence type="ECO:0000256" key="3">
    <source>
        <dbReference type="ARBA" id="ARBA00010550"/>
    </source>
</evidence>
<comment type="cofactor">
    <cofactor evidence="1">
        <name>Zn(2+)</name>
        <dbReference type="ChEBI" id="CHEBI:29105"/>
    </cofactor>
</comment>
<dbReference type="Proteomes" id="UP000695022">
    <property type="component" value="Unplaced"/>
</dbReference>
<evidence type="ECO:0000256" key="1">
    <source>
        <dbReference type="ARBA" id="ARBA00001947"/>
    </source>
</evidence>
<dbReference type="InterPro" id="IPR003593">
    <property type="entry name" value="AAA+_ATPase"/>
</dbReference>
<dbReference type="Gene3D" id="1.20.58.760">
    <property type="entry name" value="Peptidase M41"/>
    <property type="match status" value="1"/>
</dbReference>
<feature type="compositionally biased region" description="Basic and acidic residues" evidence="11">
    <location>
        <begin position="120"/>
        <end position="132"/>
    </location>
</feature>
<evidence type="ECO:0000256" key="5">
    <source>
        <dbReference type="ARBA" id="ARBA00022723"/>
    </source>
</evidence>
<dbReference type="SUPFAM" id="SSF140990">
    <property type="entry name" value="FtsH protease domain-like"/>
    <property type="match status" value="1"/>
</dbReference>
<dbReference type="RefSeq" id="XP_014677716.1">
    <property type="nucleotide sequence ID" value="XM_014822230.1"/>
</dbReference>
<sequence length="791" mass="88338">MFIRLLKMIRAKHMTISLGKLNSSDYARVMSCRLCYNYKHRPLPIVYSALRCFGSLVGSRHSTPVPTACTQQKPSRPLSQHQRSQLRLEIKALGKLLLRSSLGSHHILSRSFSTSNQNHQKNDKDDKQNGDKDKGQVLLKLGMWMFVMYITMSVVSLLMPHTDNPDVMRYISWNEFLYHMLAKGEVEQVVVRPELDLVIIVLHDGAVVKGRRMEHKTFHMNVVDTERFEEKLRRAEATLGISTGQGVPIRYDRNQEGQWLLLMAMVGLAIMIVMMFRTGQIKAPKGMDWFSQLGKAKFTMIDPLMGGGKGVKFKDIAGMKEAKQEVLEFVDYLKRPQIFKELGAKPPHGALLLGPPGCGKTLLAKAVATEGNTPFLAMAGSEFVEMIGGLGAARVRDLFKEARKRAPCIVYIDEIDAIGRKRSTGGEGMSGEEEQTLNQLLVEMDGMATKEGVVVLASTNRSEVLDNALMRPGRFDRHILIDLPTLEERREMFELHLKGITLKDLPAKYSPRLSQLTPGFSGADIANICNEAAIHAVRHGEKWVSETDFEYAVEKVVAGTVKKSTILSEAEKEIIAYHESGHALVGWMLEHTDALLKVSIVPRTRGALGFAQYMPRDQKLYTKEELFQRMCMALGGRVAESVVFNRITTGASDDLGKVTKIAYAQIQQFGMSERVGLLSFPAEDTNSAVGKKPFSKQLSNIIDHEAHAIVARAFLHTEAIIRANRHKLQLIADSLMKREVINYDDMVDLIGPPPFGHKRKIMDPLTMAPSEEPVTMGPLPNKPADDNNGKI</sequence>
<gene>
    <name evidence="15" type="primary">LOC106817552</name>
</gene>
<dbReference type="Pfam" id="PF01434">
    <property type="entry name" value="Peptidase_M41"/>
    <property type="match status" value="1"/>
</dbReference>
<dbReference type="InterPro" id="IPR003959">
    <property type="entry name" value="ATPase_AAA_core"/>
</dbReference>
<evidence type="ECO:0000313" key="15">
    <source>
        <dbReference type="RefSeq" id="XP_014677716.1"/>
    </source>
</evidence>
<evidence type="ECO:0000313" key="14">
    <source>
        <dbReference type="Proteomes" id="UP000695022"/>
    </source>
</evidence>
<feature type="domain" description="AAA+ ATPase" evidence="13">
    <location>
        <begin position="346"/>
        <end position="485"/>
    </location>
</feature>
<proteinExistence type="inferred from homology"/>
<evidence type="ECO:0000256" key="6">
    <source>
        <dbReference type="ARBA" id="ARBA00022741"/>
    </source>
</evidence>
<feature type="transmembrane region" description="Helical" evidence="12">
    <location>
        <begin position="137"/>
        <end position="159"/>
    </location>
</feature>
<dbReference type="Gene3D" id="3.40.1690.20">
    <property type="match status" value="1"/>
</dbReference>
<organism evidence="14 15">
    <name type="scientific">Priapulus caudatus</name>
    <name type="common">Priapulid worm</name>
    <dbReference type="NCBI Taxonomy" id="37621"/>
    <lineage>
        <taxon>Eukaryota</taxon>
        <taxon>Metazoa</taxon>
        <taxon>Ecdysozoa</taxon>
        <taxon>Scalidophora</taxon>
        <taxon>Priapulida</taxon>
        <taxon>Priapulimorpha</taxon>
        <taxon>Priapulimorphida</taxon>
        <taxon>Priapulidae</taxon>
        <taxon>Priapulus</taxon>
    </lineage>
</organism>
<evidence type="ECO:0000256" key="2">
    <source>
        <dbReference type="ARBA" id="ARBA00010044"/>
    </source>
</evidence>
<reference evidence="15" key="1">
    <citation type="submission" date="2025-08" db="UniProtKB">
        <authorList>
            <consortium name="RefSeq"/>
        </authorList>
    </citation>
    <scope>IDENTIFICATION</scope>
</reference>
<keyword evidence="12" id="KW-0472">Membrane</keyword>
<evidence type="ECO:0000256" key="9">
    <source>
        <dbReference type="ARBA" id="ARBA00022840"/>
    </source>
</evidence>
<keyword evidence="7" id="KW-0378">Hydrolase</keyword>
<keyword evidence="9" id="KW-0067">ATP-binding</keyword>
<dbReference type="InterPro" id="IPR000642">
    <property type="entry name" value="Peptidase_M41"/>
</dbReference>
<protein>
    <submittedName>
        <fullName evidence="15">Paraplegin-like</fullName>
    </submittedName>
</protein>